<keyword evidence="3" id="KW-1185">Reference proteome</keyword>
<feature type="chain" id="PRO_5035256075" description="Secreted protein" evidence="1">
    <location>
        <begin position="20"/>
        <end position="67"/>
    </location>
</feature>
<protein>
    <recommendedName>
        <fullName evidence="4">Secreted protein</fullName>
    </recommendedName>
</protein>
<evidence type="ECO:0000313" key="2">
    <source>
        <dbReference type="EMBL" id="TNV83703.1"/>
    </source>
</evidence>
<sequence>MRQHSILFILFIMLRCQLSGLRDSPRVGSHHSRGQLHSPSEMEDAVWCCLGISSHLFLLQTTAVLCR</sequence>
<dbReference type="Proteomes" id="UP000785679">
    <property type="component" value="Unassembled WGS sequence"/>
</dbReference>
<keyword evidence="1" id="KW-0732">Signal</keyword>
<gene>
    <name evidence="2" type="ORF">FGO68_gene15296</name>
</gene>
<name>A0A8J8T719_HALGN</name>
<comment type="caution">
    <text evidence="2">The sequence shown here is derived from an EMBL/GenBank/DDBJ whole genome shotgun (WGS) entry which is preliminary data.</text>
</comment>
<evidence type="ECO:0008006" key="4">
    <source>
        <dbReference type="Google" id="ProtNLM"/>
    </source>
</evidence>
<evidence type="ECO:0000256" key="1">
    <source>
        <dbReference type="SAM" id="SignalP"/>
    </source>
</evidence>
<dbReference type="EMBL" id="RRYP01003550">
    <property type="protein sequence ID" value="TNV83703.1"/>
    <property type="molecule type" value="Genomic_DNA"/>
</dbReference>
<reference evidence="2" key="1">
    <citation type="submission" date="2019-06" db="EMBL/GenBank/DDBJ databases">
        <authorList>
            <person name="Zheng W."/>
        </authorList>
    </citation>
    <scope>NUCLEOTIDE SEQUENCE</scope>
    <source>
        <strain evidence="2">QDHG01</strain>
    </source>
</reference>
<proteinExistence type="predicted"/>
<organism evidence="2 3">
    <name type="scientific">Halteria grandinella</name>
    <dbReference type="NCBI Taxonomy" id="5974"/>
    <lineage>
        <taxon>Eukaryota</taxon>
        <taxon>Sar</taxon>
        <taxon>Alveolata</taxon>
        <taxon>Ciliophora</taxon>
        <taxon>Intramacronucleata</taxon>
        <taxon>Spirotrichea</taxon>
        <taxon>Stichotrichia</taxon>
        <taxon>Sporadotrichida</taxon>
        <taxon>Halteriidae</taxon>
        <taxon>Halteria</taxon>
    </lineage>
</organism>
<dbReference type="AlphaFoldDB" id="A0A8J8T719"/>
<accession>A0A8J8T719</accession>
<evidence type="ECO:0000313" key="3">
    <source>
        <dbReference type="Proteomes" id="UP000785679"/>
    </source>
</evidence>
<feature type="signal peptide" evidence="1">
    <location>
        <begin position="1"/>
        <end position="19"/>
    </location>
</feature>